<name>A0A0C2WKX1_AMAMK</name>
<keyword evidence="2" id="KW-1185">Reference proteome</keyword>
<dbReference type="InParanoid" id="A0A0C2WKX1"/>
<evidence type="ECO:0000313" key="1">
    <source>
        <dbReference type="EMBL" id="KIL56823.1"/>
    </source>
</evidence>
<organism evidence="1 2">
    <name type="scientific">Amanita muscaria (strain Koide BX008)</name>
    <dbReference type="NCBI Taxonomy" id="946122"/>
    <lineage>
        <taxon>Eukaryota</taxon>
        <taxon>Fungi</taxon>
        <taxon>Dikarya</taxon>
        <taxon>Basidiomycota</taxon>
        <taxon>Agaricomycotina</taxon>
        <taxon>Agaricomycetes</taxon>
        <taxon>Agaricomycetidae</taxon>
        <taxon>Agaricales</taxon>
        <taxon>Pluteineae</taxon>
        <taxon>Amanitaceae</taxon>
        <taxon>Amanita</taxon>
    </lineage>
</organism>
<dbReference type="HOGENOM" id="CLU_1712794_0_0_1"/>
<reference evidence="1 2" key="1">
    <citation type="submission" date="2014-04" db="EMBL/GenBank/DDBJ databases">
        <title>Evolutionary Origins and Diversification of the Mycorrhizal Mutualists.</title>
        <authorList>
            <consortium name="DOE Joint Genome Institute"/>
            <consortium name="Mycorrhizal Genomics Consortium"/>
            <person name="Kohler A."/>
            <person name="Kuo A."/>
            <person name="Nagy L.G."/>
            <person name="Floudas D."/>
            <person name="Copeland A."/>
            <person name="Barry K.W."/>
            <person name="Cichocki N."/>
            <person name="Veneault-Fourrey C."/>
            <person name="LaButti K."/>
            <person name="Lindquist E.A."/>
            <person name="Lipzen A."/>
            <person name="Lundell T."/>
            <person name="Morin E."/>
            <person name="Murat C."/>
            <person name="Riley R."/>
            <person name="Ohm R."/>
            <person name="Sun H."/>
            <person name="Tunlid A."/>
            <person name="Henrissat B."/>
            <person name="Grigoriev I.V."/>
            <person name="Hibbett D.S."/>
            <person name="Martin F."/>
        </authorList>
    </citation>
    <scope>NUCLEOTIDE SEQUENCE [LARGE SCALE GENOMIC DNA]</scope>
    <source>
        <strain evidence="1 2">Koide BX008</strain>
    </source>
</reference>
<gene>
    <name evidence="1" type="ORF">M378DRAFT_436725</name>
</gene>
<accession>A0A0C2WKX1</accession>
<dbReference type="AlphaFoldDB" id="A0A0C2WKX1"/>
<protein>
    <submittedName>
        <fullName evidence="1">Uncharacterized protein</fullName>
    </submittedName>
</protein>
<proteinExistence type="predicted"/>
<evidence type="ECO:0000313" key="2">
    <source>
        <dbReference type="Proteomes" id="UP000054549"/>
    </source>
</evidence>
<sequence>MTLCGCCDSASKVDQAEEEGWKKIQTTCPATDDAAQHERNAIQSFTVHVFGLIPDTDVGKARIGFTCMRLEWSCRRRSFSECRRSALYSFLKPCWDGHFSLQMRVERGLICHLRHGSARLHLQIVSPFRLEHFHIISFRHLRYFRKPNGTPVP</sequence>
<dbReference type="EMBL" id="KN818398">
    <property type="protein sequence ID" value="KIL56823.1"/>
    <property type="molecule type" value="Genomic_DNA"/>
</dbReference>
<dbReference type="Proteomes" id="UP000054549">
    <property type="component" value="Unassembled WGS sequence"/>
</dbReference>